<feature type="domain" description="Rad9-like Rad53-binding" evidence="5">
    <location>
        <begin position="606"/>
        <end position="732"/>
    </location>
</feature>
<accession>A0A9P8SYK4</accession>
<feature type="compositionally biased region" description="Polar residues" evidence="4">
    <location>
        <begin position="382"/>
        <end position="403"/>
    </location>
</feature>
<comment type="caution">
    <text evidence="6">The sequence shown here is derived from an EMBL/GenBank/DDBJ whole genome shotgun (WGS) entry which is preliminary data.</text>
</comment>
<dbReference type="Proteomes" id="UP000788993">
    <property type="component" value="Unassembled WGS sequence"/>
</dbReference>
<dbReference type="GO" id="GO:0045944">
    <property type="term" value="P:positive regulation of transcription by RNA polymerase II"/>
    <property type="evidence" value="ECO:0007669"/>
    <property type="project" value="TreeGrafter"/>
</dbReference>
<keyword evidence="2" id="KW-0227">DNA damage</keyword>
<dbReference type="GO" id="GO:0005634">
    <property type="term" value="C:nucleus"/>
    <property type="evidence" value="ECO:0007669"/>
    <property type="project" value="UniProtKB-SubCell"/>
</dbReference>
<dbReference type="InterPro" id="IPR047250">
    <property type="entry name" value="BRCT_p53bp1-like_rpt2"/>
</dbReference>
<reference evidence="6" key="1">
    <citation type="journal article" date="2021" name="Open Biol.">
        <title>Shared evolutionary footprints suggest mitochondrial oxidative damage underlies multiple complex I losses in fungi.</title>
        <authorList>
            <person name="Schikora-Tamarit M.A."/>
            <person name="Marcet-Houben M."/>
            <person name="Nosek J."/>
            <person name="Gabaldon T."/>
        </authorList>
    </citation>
    <scope>NUCLEOTIDE SEQUENCE</scope>
    <source>
        <strain evidence="6">NCAIM Y.01608</strain>
    </source>
</reference>
<dbReference type="PANTHER" id="PTHR15321:SF3">
    <property type="entry name" value="TP53-BINDING PROTEIN 1"/>
    <property type="match status" value="1"/>
</dbReference>
<gene>
    <name evidence="6" type="ORF">OGATHE_006651</name>
</gene>
<reference evidence="6" key="2">
    <citation type="submission" date="2021-01" db="EMBL/GenBank/DDBJ databases">
        <authorList>
            <person name="Schikora-Tamarit M.A."/>
        </authorList>
    </citation>
    <scope>NUCLEOTIDE SEQUENCE</scope>
    <source>
        <strain evidence="6">NCAIM Y.01608</strain>
    </source>
</reference>
<organism evidence="6 7">
    <name type="scientific">Ogataea polymorpha</name>
    <dbReference type="NCBI Taxonomy" id="460523"/>
    <lineage>
        <taxon>Eukaryota</taxon>
        <taxon>Fungi</taxon>
        <taxon>Dikarya</taxon>
        <taxon>Ascomycota</taxon>
        <taxon>Saccharomycotina</taxon>
        <taxon>Pichiomycetes</taxon>
        <taxon>Pichiales</taxon>
        <taxon>Pichiaceae</taxon>
        <taxon>Ogataea</taxon>
    </lineage>
</organism>
<proteinExistence type="predicted"/>
<evidence type="ECO:0000256" key="1">
    <source>
        <dbReference type="ARBA" id="ARBA00004123"/>
    </source>
</evidence>
<feature type="compositionally biased region" description="Polar residues" evidence="4">
    <location>
        <begin position="300"/>
        <end position="310"/>
    </location>
</feature>
<evidence type="ECO:0000313" key="6">
    <source>
        <dbReference type="EMBL" id="KAH3658925.1"/>
    </source>
</evidence>
<keyword evidence="7" id="KW-1185">Reference proteome</keyword>
<dbReference type="CDD" id="cd17745">
    <property type="entry name" value="BRCT_p53bp1_rpt1"/>
    <property type="match status" value="1"/>
</dbReference>
<dbReference type="Gene3D" id="3.40.50.10190">
    <property type="entry name" value="BRCT domain"/>
    <property type="match status" value="1"/>
</dbReference>
<dbReference type="InterPro" id="IPR013914">
    <property type="entry name" value="Rad9_Rad53-bd_dom_fun"/>
</dbReference>
<feature type="compositionally biased region" description="Polar residues" evidence="4">
    <location>
        <begin position="356"/>
        <end position="370"/>
    </location>
</feature>
<dbReference type="Pfam" id="PF08605">
    <property type="entry name" value="Rad9_Rad53_bind"/>
    <property type="match status" value="1"/>
</dbReference>
<name>A0A9P8SYK4_9ASCO</name>
<dbReference type="GO" id="GO:0042393">
    <property type="term" value="F:histone binding"/>
    <property type="evidence" value="ECO:0007669"/>
    <property type="project" value="TreeGrafter"/>
</dbReference>
<sequence length="1178" mass="131620">MLASRCCSAKKPFGTSQALACYPSMATPKTDTIHQNEVMFFKMHGQNGAARSHGSDVPGKGFVSGDARSDDHQRPLGRTDSYPTPQTHKHGSVLGGKISSTQPLEDLKINDTPASVLKNLKNPFDDSPDSTSTPARHKNGPLGASRQAFQTPASAQPPKDSASIFKQMRDQLPEALEYDTEVGLVLDGYSEPEETADHSGAMLNLNTGYISLLGKFNADVTANTSPDTQMDVNIHQEINDKLRQKDILQDDADYSYLNNYHRRHSQPSSKPSGLPSSTENTEQRDVQVPGTIEKSRVGIASNSSPLTSKSCGELLAPSKNSHDELNDEIISSQSVFSPISHHRPANSYRTQKEEVGNSSPNMNEPSSQEVSDFEIDEKDNISETLRISNSQTDQPTTASSLSQKELKKSIMRLSQNSQSSQREDGYESSHPTVHIPSQDEGTRELTEEMEDPNSDAQANSAPLSQVAYTSSLLLRPKRVLESSPRKVSQRKVARSSPPVIELDDSSTDSSRNHSDPDDSDSSSDEKEVKDSMDETRINTMLDRDQIDLLLSTKRNSPELPSPEFENTNDIQSQNTYRPPNLKDTDLVPQSLTQNEILRTDETEKRFRKEDIIFPRSVWVTFDNLKLPLSIKDVTKYYDESHSVQFSVSVANSQMLEVVDYVKLFAPLSICVGDHIKLFANRTKVYKVTGLQYDPKIPNAVCCMRGFNRVYLCEKGSVPNDEFSVPLEDTYLTANLSGKLRFKIFDDEQYFHEFLSDLQQQEGPNVPNALQKNSLPFDGCVFVFTSAPHQSQTNETTKVREMIRFIEKQGGLIIEDGFPKLFHVDEAGLKPGKMLEQLKFAALLSPKHARTMKYLQSLSLGWPILSTAFVEDLISNPDQLSRWQSTFHNYMLPAGHSIIRNCILSANVFSFLRNFHSGKLLHEQTGLVRLLDGLVVVVDRSSLPVSVKDIDFLLKALGCRDVRVIPEITLPDVAALGHENLLLTDMDKKSLDAQVYKRRPKKQRRDSSSGQLEVSVVDWEWLVQCIIGGTRFDPVFRWKVSSLRNREYPKVLSGRNARAQALSPLSNTRSEPSSFFCSYITLLIGIFTTRSPRWMSMVPTEPTSQLTSHTSMSLAYCDPDTGYGNNRQRIGVSAVDSDKTLRDINNRDEVVLVKIAGNARRGDPAQYQNWVALIYRACD</sequence>
<feature type="region of interest" description="Disordered" evidence="4">
    <location>
        <begin position="480"/>
        <end position="540"/>
    </location>
</feature>
<feature type="compositionally biased region" description="Basic and acidic residues" evidence="4">
    <location>
        <begin position="523"/>
        <end position="540"/>
    </location>
</feature>
<dbReference type="PANTHER" id="PTHR15321">
    <property type="entry name" value="TUMOR SUPPRESSOR P53-BINDING PROTEIN 1"/>
    <property type="match status" value="1"/>
</dbReference>
<evidence type="ECO:0000313" key="7">
    <source>
        <dbReference type="Proteomes" id="UP000788993"/>
    </source>
</evidence>
<dbReference type="EMBL" id="JAEUBD010001571">
    <property type="protein sequence ID" value="KAH3658925.1"/>
    <property type="molecule type" value="Genomic_DNA"/>
</dbReference>
<keyword evidence="3" id="KW-0539">Nucleus</keyword>
<comment type="subcellular location">
    <subcellularLocation>
        <location evidence="1">Nucleus</location>
    </subcellularLocation>
</comment>
<feature type="compositionally biased region" description="Polar residues" evidence="4">
    <location>
        <begin position="564"/>
        <end position="577"/>
    </location>
</feature>
<dbReference type="InterPro" id="IPR047252">
    <property type="entry name" value="TP53BP1-like"/>
</dbReference>
<protein>
    <recommendedName>
        <fullName evidence="5">Rad9-like Rad53-binding domain-containing protein</fullName>
    </recommendedName>
</protein>
<feature type="region of interest" description="Disordered" evidence="4">
    <location>
        <begin position="554"/>
        <end position="585"/>
    </location>
</feature>
<dbReference type="CDD" id="cd17724">
    <property type="entry name" value="BRCT_p53bp1_rpt2"/>
    <property type="match status" value="1"/>
</dbReference>
<feature type="region of interest" description="Disordered" evidence="4">
    <location>
        <begin position="261"/>
        <end position="462"/>
    </location>
</feature>
<evidence type="ECO:0000256" key="4">
    <source>
        <dbReference type="SAM" id="MobiDB-lite"/>
    </source>
</evidence>
<dbReference type="GO" id="GO:0000077">
    <property type="term" value="P:DNA damage checkpoint signaling"/>
    <property type="evidence" value="ECO:0007669"/>
    <property type="project" value="TreeGrafter"/>
</dbReference>
<dbReference type="SUPFAM" id="SSF52113">
    <property type="entry name" value="BRCT domain"/>
    <property type="match status" value="1"/>
</dbReference>
<evidence type="ECO:0000256" key="2">
    <source>
        <dbReference type="ARBA" id="ARBA00022763"/>
    </source>
</evidence>
<dbReference type="InterPro" id="IPR036420">
    <property type="entry name" value="BRCT_dom_sf"/>
</dbReference>
<evidence type="ECO:0000256" key="3">
    <source>
        <dbReference type="ARBA" id="ARBA00023242"/>
    </source>
</evidence>
<dbReference type="InterPro" id="IPR047249">
    <property type="entry name" value="BRCT_p53bp1-like_rpt1"/>
</dbReference>
<feature type="compositionally biased region" description="Polar residues" evidence="4">
    <location>
        <begin position="266"/>
        <end position="280"/>
    </location>
</feature>
<feature type="region of interest" description="Disordered" evidence="4">
    <location>
        <begin position="47"/>
        <end position="161"/>
    </location>
</feature>
<dbReference type="AlphaFoldDB" id="A0A9P8SYK4"/>
<evidence type="ECO:0000259" key="5">
    <source>
        <dbReference type="Pfam" id="PF08605"/>
    </source>
</evidence>